<dbReference type="GO" id="GO:0004791">
    <property type="term" value="F:thioredoxin-disulfide reductase (NADPH) activity"/>
    <property type="evidence" value="ECO:0007669"/>
    <property type="project" value="UniProtKB-EC"/>
</dbReference>
<dbReference type="EC" id="1.8.1.9" evidence="4"/>
<protein>
    <submittedName>
        <fullName evidence="4">Thioredoxin reductase</fullName>
        <ecNumber evidence="4">1.8.1.9</ecNumber>
    </submittedName>
</protein>
<dbReference type="PRINTS" id="PR00368">
    <property type="entry name" value="FADPNR"/>
</dbReference>
<accession>A0A4U8WCQ7</accession>
<sequence length="302" mass="33278">MKNENLFDVIIVGGSYAGLSAAMSLGRSLRKVLIIDSGKPCNRQTPHSHNFLTQDGKAPAEISEIGKEQVKKYETITFFDGLATEGTKTENGFRIKTESGDEFEAQKLIFATGITDDVPYIKGFSECWGISLIHCPYCHGYEFRNKKTAIIANSDRAFHLASLVKNLTDDLVILTRGKSDFSEEQIEKLSQNNIPVIETEINEMIHENGNITSLVLADGSILYPEAVYGAFHFKQHSDIPGSLGCEFTEHGHLIIDQKQTTTVPGIYACGDNSCMMRSVANAVYTGNFTGAMVNMELANEVF</sequence>
<evidence type="ECO:0000259" key="3">
    <source>
        <dbReference type="Pfam" id="PF07992"/>
    </source>
</evidence>
<evidence type="ECO:0000313" key="5">
    <source>
        <dbReference type="Proteomes" id="UP000290013"/>
    </source>
</evidence>
<dbReference type="Proteomes" id="UP000290013">
    <property type="component" value="Chromosome"/>
</dbReference>
<dbReference type="EMBL" id="LR215974">
    <property type="protein sequence ID" value="VFB03020.1"/>
    <property type="molecule type" value="Genomic_DNA"/>
</dbReference>
<dbReference type="Pfam" id="PF07992">
    <property type="entry name" value="Pyr_redox_2"/>
    <property type="match status" value="1"/>
</dbReference>
<proteinExistence type="predicted"/>
<dbReference type="InterPro" id="IPR036188">
    <property type="entry name" value="FAD/NAD-bd_sf"/>
</dbReference>
<evidence type="ECO:0000313" key="4">
    <source>
        <dbReference type="EMBL" id="VFB03020.1"/>
    </source>
</evidence>
<dbReference type="RefSeq" id="WP_130913740.1">
    <property type="nucleotide sequence ID" value="NZ_LR215974.1"/>
</dbReference>
<organism evidence="4 5">
    <name type="scientific">Chryseobacterium taihuense</name>
    <dbReference type="NCBI Taxonomy" id="1141221"/>
    <lineage>
        <taxon>Bacteria</taxon>
        <taxon>Pseudomonadati</taxon>
        <taxon>Bacteroidota</taxon>
        <taxon>Flavobacteriia</taxon>
        <taxon>Flavobacteriales</taxon>
        <taxon>Weeksellaceae</taxon>
        <taxon>Chryseobacterium group</taxon>
        <taxon>Chryseobacterium</taxon>
    </lineage>
</organism>
<keyword evidence="1" id="KW-0285">Flavoprotein</keyword>
<reference evidence="4 5" key="1">
    <citation type="submission" date="2019-02" db="EMBL/GenBank/DDBJ databases">
        <authorList>
            <consortium name="Pathogen Informatics"/>
        </authorList>
    </citation>
    <scope>NUCLEOTIDE SEQUENCE [LARGE SCALE GENOMIC DNA]</scope>
    <source>
        <strain evidence="4 5">3012STDY6944375</strain>
    </source>
</reference>
<dbReference type="PANTHER" id="PTHR48105">
    <property type="entry name" value="THIOREDOXIN REDUCTASE 1-RELATED-RELATED"/>
    <property type="match status" value="1"/>
</dbReference>
<dbReference type="SUPFAM" id="SSF51905">
    <property type="entry name" value="FAD/NAD(P)-binding domain"/>
    <property type="match status" value="1"/>
</dbReference>
<dbReference type="AlphaFoldDB" id="A0A4U8WCQ7"/>
<keyword evidence="2 4" id="KW-0560">Oxidoreductase</keyword>
<dbReference type="Gene3D" id="3.50.50.60">
    <property type="entry name" value="FAD/NAD(P)-binding domain"/>
    <property type="match status" value="2"/>
</dbReference>
<feature type="domain" description="FAD/NAD(P)-binding" evidence="3">
    <location>
        <begin position="7"/>
        <end position="286"/>
    </location>
</feature>
<name>A0A4U8WCQ7_9FLAO</name>
<dbReference type="InterPro" id="IPR023753">
    <property type="entry name" value="FAD/NAD-binding_dom"/>
</dbReference>
<dbReference type="PRINTS" id="PR00469">
    <property type="entry name" value="PNDRDTASEII"/>
</dbReference>
<dbReference type="KEGG" id="ctai:NCTC12078_01007"/>
<evidence type="ECO:0000256" key="1">
    <source>
        <dbReference type="ARBA" id="ARBA00022630"/>
    </source>
</evidence>
<dbReference type="InterPro" id="IPR050097">
    <property type="entry name" value="Ferredoxin-NADP_redctase_2"/>
</dbReference>
<gene>
    <name evidence="4" type="primary">trxB_2</name>
    <name evidence="4" type="ORF">NCTC12078_01007</name>
</gene>
<evidence type="ECO:0000256" key="2">
    <source>
        <dbReference type="ARBA" id="ARBA00023002"/>
    </source>
</evidence>